<keyword evidence="2" id="KW-0472">Membrane</keyword>
<keyword evidence="2" id="KW-0812">Transmembrane</keyword>
<name>A0A6J4V519_9DEIN</name>
<feature type="domain" description="Bacterial sugar transferase" evidence="3">
    <location>
        <begin position="10"/>
        <end position="187"/>
    </location>
</feature>
<evidence type="ECO:0000259" key="3">
    <source>
        <dbReference type="Pfam" id="PF02397"/>
    </source>
</evidence>
<comment type="similarity">
    <text evidence="1">Belongs to the bacterial sugar transferase family.</text>
</comment>
<dbReference type="Pfam" id="PF02397">
    <property type="entry name" value="Bac_transf"/>
    <property type="match status" value="1"/>
</dbReference>
<gene>
    <name evidence="4" type="ORF">AVDCRST_MAG86-1285</name>
</gene>
<dbReference type="InterPro" id="IPR003362">
    <property type="entry name" value="Bact_transf"/>
</dbReference>
<reference evidence="4" key="1">
    <citation type="submission" date="2020-02" db="EMBL/GenBank/DDBJ databases">
        <authorList>
            <person name="Meier V. D."/>
        </authorList>
    </citation>
    <scope>NUCLEOTIDE SEQUENCE</scope>
    <source>
        <strain evidence="4">AVDCRST_MAG86</strain>
    </source>
</reference>
<keyword evidence="2" id="KW-1133">Transmembrane helix</keyword>
<dbReference type="GO" id="GO:0016780">
    <property type="term" value="F:phosphotransferase activity, for other substituted phosphate groups"/>
    <property type="evidence" value="ECO:0007669"/>
    <property type="project" value="TreeGrafter"/>
</dbReference>
<dbReference type="PANTHER" id="PTHR30576:SF10">
    <property type="entry name" value="SLL5057 PROTEIN"/>
    <property type="match status" value="1"/>
</dbReference>
<organism evidence="4">
    <name type="scientific">uncultured Truepera sp</name>
    <dbReference type="NCBI Taxonomy" id="543023"/>
    <lineage>
        <taxon>Bacteria</taxon>
        <taxon>Thermotogati</taxon>
        <taxon>Deinococcota</taxon>
        <taxon>Deinococci</taxon>
        <taxon>Trueperales</taxon>
        <taxon>Trueperaceae</taxon>
        <taxon>Truepera</taxon>
        <taxon>environmental samples</taxon>
    </lineage>
</organism>
<sequence>MVRSLSLLVKRALDLVVAFTALFILSPLLLVTALLILLEDGRPVFFRQQRAGLGGKAFSIFKFRSMRVNDAPVATMGAVTGSHPLVTKVGRVIRRTKIDELPQLLNVLTGDLSLVGPRPTLLEQVAEYDAFERRRLTLKPGVTGWAQVCGGIYLPWEERIALDVWYIDHWSLMLDFEVLVRTVGVIVFGEKLNHRARGAALKHEHEYGHGEVRVGGWRSEKPLG</sequence>
<dbReference type="PANTHER" id="PTHR30576">
    <property type="entry name" value="COLANIC BIOSYNTHESIS UDP-GLUCOSE LIPID CARRIER TRANSFERASE"/>
    <property type="match status" value="1"/>
</dbReference>
<evidence type="ECO:0000256" key="2">
    <source>
        <dbReference type="SAM" id="Phobius"/>
    </source>
</evidence>
<accession>A0A6J4V519</accession>
<evidence type="ECO:0000256" key="1">
    <source>
        <dbReference type="ARBA" id="ARBA00006464"/>
    </source>
</evidence>
<dbReference type="EMBL" id="CADCWP010000095">
    <property type="protein sequence ID" value="CAA9568243.1"/>
    <property type="molecule type" value="Genomic_DNA"/>
</dbReference>
<keyword evidence="4" id="KW-0808">Transferase</keyword>
<evidence type="ECO:0000313" key="4">
    <source>
        <dbReference type="EMBL" id="CAA9568243.1"/>
    </source>
</evidence>
<protein>
    <submittedName>
        <fullName evidence="4">Undecaprenyl-phosphate galactosephosphotransferase</fullName>
    </submittedName>
</protein>
<dbReference type="AlphaFoldDB" id="A0A6J4V519"/>
<feature type="transmembrane region" description="Helical" evidence="2">
    <location>
        <begin position="12"/>
        <end position="38"/>
    </location>
</feature>
<proteinExistence type="inferred from homology"/>